<dbReference type="GO" id="GO:0016887">
    <property type="term" value="F:ATP hydrolysis activity"/>
    <property type="evidence" value="ECO:0007669"/>
    <property type="project" value="InterPro"/>
</dbReference>
<keyword evidence="2" id="KW-0547">Nucleotide-binding</keyword>
<sequence>MKAISCRNISKLYKTKYYNILANKDINLEIEKGEIVWINGVSGAGKSTLLHILSSIDTPTTGSVYWDSEEISNLNDYKRSKFRLINIGLILQSLELLKTQTVFDNAALPLRFLNVDNKDTKNKVMKILENLKIDDLKNKKPEQLSGGQKQRVAIARALVTDAPYIFGDEISANLDTDTSKFIYEYITKEIKNRNGIGFFISHDESIKKYVDTIYTMKDGILERSL</sequence>
<dbReference type="InterPro" id="IPR003593">
    <property type="entry name" value="AAA+_ATPase"/>
</dbReference>
<reference evidence="5 6" key="1">
    <citation type="journal article" date="1992" name="Lakartidningen">
        <title>[Penicillin V and not amoxicillin is the first choice preparation in acute otitis].</title>
        <authorList>
            <person name="Kamme C."/>
            <person name="Lundgren K."/>
            <person name="Prellner K."/>
        </authorList>
    </citation>
    <scope>NUCLEOTIDE SEQUENCE [LARGE SCALE GENOMIC DNA]</scope>
    <source>
        <strain evidence="5 6">PC5538III-hc</strain>
    </source>
</reference>
<dbReference type="PROSITE" id="PS00211">
    <property type="entry name" value="ABC_TRANSPORTER_1"/>
    <property type="match status" value="1"/>
</dbReference>
<organism evidence="5 6">
    <name type="scientific">Brachyspira pilosicoli</name>
    <name type="common">Serpulina pilosicoli</name>
    <dbReference type="NCBI Taxonomy" id="52584"/>
    <lineage>
        <taxon>Bacteria</taxon>
        <taxon>Pseudomonadati</taxon>
        <taxon>Spirochaetota</taxon>
        <taxon>Spirochaetia</taxon>
        <taxon>Brachyspirales</taxon>
        <taxon>Brachyspiraceae</taxon>
        <taxon>Brachyspira</taxon>
    </lineage>
</organism>
<evidence type="ECO:0000259" key="4">
    <source>
        <dbReference type="PROSITE" id="PS50893"/>
    </source>
</evidence>
<dbReference type="Gene3D" id="3.40.50.300">
    <property type="entry name" value="P-loop containing nucleotide triphosphate hydrolases"/>
    <property type="match status" value="1"/>
</dbReference>
<dbReference type="CDD" id="cd03255">
    <property type="entry name" value="ABC_MJ0796_LolCDE_FtsE"/>
    <property type="match status" value="1"/>
</dbReference>
<dbReference type="InterPro" id="IPR027417">
    <property type="entry name" value="P-loop_NTPase"/>
</dbReference>
<dbReference type="GO" id="GO:0022857">
    <property type="term" value="F:transmembrane transporter activity"/>
    <property type="evidence" value="ECO:0007669"/>
    <property type="project" value="TreeGrafter"/>
</dbReference>
<protein>
    <submittedName>
        <fullName evidence="5">ABC transporter ATP-binding protein</fullName>
    </submittedName>
</protein>
<evidence type="ECO:0000256" key="2">
    <source>
        <dbReference type="ARBA" id="ARBA00022741"/>
    </source>
</evidence>
<dbReference type="InterPro" id="IPR003439">
    <property type="entry name" value="ABC_transporter-like_ATP-bd"/>
</dbReference>
<proteinExistence type="predicted"/>
<evidence type="ECO:0000256" key="3">
    <source>
        <dbReference type="ARBA" id="ARBA00022840"/>
    </source>
</evidence>
<dbReference type="PROSITE" id="PS50893">
    <property type="entry name" value="ABC_TRANSPORTER_2"/>
    <property type="match status" value="1"/>
</dbReference>
<dbReference type="Proteomes" id="UP000323176">
    <property type="component" value="Unassembled WGS sequence"/>
</dbReference>
<dbReference type="AlphaFoldDB" id="A0A5C8EQL2"/>
<evidence type="ECO:0000313" key="5">
    <source>
        <dbReference type="EMBL" id="TXJ39678.1"/>
    </source>
</evidence>
<dbReference type="OrthoDB" id="9802264at2"/>
<gene>
    <name evidence="5" type="ORF">EPJ72_09685</name>
</gene>
<dbReference type="SMART" id="SM00382">
    <property type="entry name" value="AAA"/>
    <property type="match status" value="1"/>
</dbReference>
<dbReference type="InterPro" id="IPR015854">
    <property type="entry name" value="ABC_transpr_LolD-like"/>
</dbReference>
<dbReference type="EMBL" id="SAXY01000058">
    <property type="protein sequence ID" value="TXJ39678.1"/>
    <property type="molecule type" value="Genomic_DNA"/>
</dbReference>
<evidence type="ECO:0000313" key="6">
    <source>
        <dbReference type="Proteomes" id="UP000323176"/>
    </source>
</evidence>
<dbReference type="SUPFAM" id="SSF52540">
    <property type="entry name" value="P-loop containing nucleoside triphosphate hydrolases"/>
    <property type="match status" value="1"/>
</dbReference>
<comment type="caution">
    <text evidence="5">The sequence shown here is derived from an EMBL/GenBank/DDBJ whole genome shotgun (WGS) entry which is preliminary data.</text>
</comment>
<dbReference type="Pfam" id="PF00005">
    <property type="entry name" value="ABC_tran"/>
    <property type="match status" value="1"/>
</dbReference>
<accession>A0A5C8EQL2</accession>
<dbReference type="InterPro" id="IPR017911">
    <property type="entry name" value="MacB-like_ATP-bd"/>
</dbReference>
<keyword evidence="1" id="KW-0813">Transport</keyword>
<keyword evidence="3 5" id="KW-0067">ATP-binding</keyword>
<evidence type="ECO:0000256" key="1">
    <source>
        <dbReference type="ARBA" id="ARBA00022448"/>
    </source>
</evidence>
<feature type="domain" description="ABC transporter" evidence="4">
    <location>
        <begin position="4"/>
        <end position="225"/>
    </location>
</feature>
<dbReference type="InterPro" id="IPR017871">
    <property type="entry name" value="ABC_transporter-like_CS"/>
</dbReference>
<dbReference type="GO" id="GO:0005886">
    <property type="term" value="C:plasma membrane"/>
    <property type="evidence" value="ECO:0007669"/>
    <property type="project" value="TreeGrafter"/>
</dbReference>
<dbReference type="GO" id="GO:0005524">
    <property type="term" value="F:ATP binding"/>
    <property type="evidence" value="ECO:0007669"/>
    <property type="project" value="UniProtKB-KW"/>
</dbReference>
<name>A0A5C8EQL2_BRAPL</name>
<dbReference type="PANTHER" id="PTHR24220">
    <property type="entry name" value="IMPORT ATP-BINDING PROTEIN"/>
    <property type="match status" value="1"/>
</dbReference>